<dbReference type="KEGG" id="hje:HacjB3_19278"/>
<name>D8JD40_HALJB</name>
<evidence type="ECO:0000313" key="3">
    <source>
        <dbReference type="EMBL" id="ELY41153.1"/>
    </source>
</evidence>
<gene>
    <name evidence="2" type="ordered locus">HacjB3_19278</name>
    <name evidence="3" type="ORF">C497_01907</name>
</gene>
<dbReference type="Proteomes" id="UP000011645">
    <property type="component" value="Unassembled WGS sequence"/>
</dbReference>
<keyword evidence="5" id="KW-1185">Reference proteome</keyword>
<reference evidence="2 4" key="1">
    <citation type="journal article" date="2010" name="J. Bacteriol.">
        <title>Complete genome sequence of Halalkalicoccus jeotgali B3(T), an extremely halophilic archaeon.</title>
        <authorList>
            <person name="Roh S.W."/>
            <person name="Nam Y.D."/>
            <person name="Nam S.H."/>
            <person name="Choi S.H."/>
            <person name="Park H.S."/>
            <person name="Bae J.W."/>
        </authorList>
    </citation>
    <scope>NUCLEOTIDE SEQUENCE [LARGE SCALE GENOMIC DNA]</scope>
    <source>
        <strain evidence="2">B3</strain>
        <strain evidence="4">DSM 18796 / CECT 7217 / JCM 14584 / KCTC 4019 / B3</strain>
        <plasmid evidence="4">3</plasmid>
    </source>
</reference>
<keyword evidence="2" id="KW-0614">Plasmid</keyword>
<accession>D8JD40</accession>
<feature type="coiled-coil region" evidence="1">
    <location>
        <begin position="31"/>
        <end position="86"/>
    </location>
</feature>
<dbReference type="eggNOG" id="arCOG03730">
    <property type="taxonomic scope" value="Archaea"/>
</dbReference>
<dbReference type="PATRIC" id="fig|795797.18.peg.3729"/>
<evidence type="ECO:0000313" key="5">
    <source>
        <dbReference type="Proteomes" id="UP000011645"/>
    </source>
</evidence>
<dbReference type="EMBL" id="CP002065">
    <property type="protein sequence ID" value="ADJ17193.1"/>
    <property type="molecule type" value="Genomic_DNA"/>
</dbReference>
<protein>
    <recommendedName>
        <fullName evidence="6">Ribbon-helix-helix protein CopG domain-containing protein</fullName>
    </recommendedName>
</protein>
<dbReference type="Proteomes" id="UP000000390">
    <property type="component" value="Plasmid 3"/>
</dbReference>
<dbReference type="HOGENOM" id="CLU_164492_0_0_2"/>
<sequence length="113" mass="13525">MDSITIRLQEDRLRRIADEADQRDMSRSDVIREWFDERDELRSECARLQSECEDLQTECDRLQREKRLLLEQREEHTELVNAVKEERTLAKQKANAGVFTRAKWWLVGMGDDD</sequence>
<evidence type="ECO:0008006" key="6">
    <source>
        <dbReference type="Google" id="ProtNLM"/>
    </source>
</evidence>
<evidence type="ECO:0000313" key="4">
    <source>
        <dbReference type="Proteomes" id="UP000000390"/>
    </source>
</evidence>
<keyword evidence="1" id="KW-0175">Coiled coil</keyword>
<evidence type="ECO:0000256" key="1">
    <source>
        <dbReference type="SAM" id="Coils"/>
    </source>
</evidence>
<reference evidence="3 5" key="2">
    <citation type="journal article" date="2014" name="PLoS Genet.">
        <title>Phylogenetically driven sequencing of extremely halophilic archaea reveals strategies for static and dynamic osmo-response.</title>
        <authorList>
            <person name="Becker E.A."/>
            <person name="Seitzer P.M."/>
            <person name="Tritt A."/>
            <person name="Larsen D."/>
            <person name="Krusor M."/>
            <person name="Yao A.I."/>
            <person name="Wu D."/>
            <person name="Madern D."/>
            <person name="Eisen J.A."/>
            <person name="Darling A.E."/>
            <person name="Facciotti M.T."/>
        </authorList>
    </citation>
    <scope>NUCLEOTIDE SEQUENCE [LARGE SCALE GENOMIC DNA]</scope>
    <source>
        <strain evidence="3">B3</strain>
        <strain evidence="5">DSM 18796 / CECT 7217 / JCM 14584 / KCTC 4019 / B3</strain>
    </source>
</reference>
<evidence type="ECO:0000313" key="2">
    <source>
        <dbReference type="EMBL" id="ADJ17193.1"/>
    </source>
</evidence>
<dbReference type="AlphaFoldDB" id="D8JD40"/>
<proteinExistence type="predicted"/>
<organism evidence="2 4">
    <name type="scientific">Halalkalicoccus jeotgali (strain DSM 18796 / CECT 7217 / JCM 14584 / KCTC 4019 / B3)</name>
    <dbReference type="NCBI Taxonomy" id="795797"/>
    <lineage>
        <taxon>Archaea</taxon>
        <taxon>Methanobacteriati</taxon>
        <taxon>Methanobacteriota</taxon>
        <taxon>Stenosarchaea group</taxon>
        <taxon>Halobacteria</taxon>
        <taxon>Halobacteriales</taxon>
        <taxon>Halococcaceae</taxon>
        <taxon>Halalkalicoccus</taxon>
    </lineage>
</organism>
<dbReference type="EMBL" id="AOHV01000006">
    <property type="protein sequence ID" value="ELY41153.1"/>
    <property type="molecule type" value="Genomic_DNA"/>
</dbReference>
<geneLocation type="plasmid" evidence="2 4">
    <name>3</name>
</geneLocation>